<dbReference type="EC" id="2.7.13.3" evidence="2"/>
<dbReference type="Pfam" id="PF02895">
    <property type="entry name" value="H-kinase_dim"/>
    <property type="match status" value="1"/>
</dbReference>
<comment type="caution">
    <text evidence="17">The sequence shown here is derived from an EMBL/GenBank/DDBJ whole genome shotgun (WGS) entry which is preliminary data.</text>
</comment>
<dbReference type="Pfam" id="PF01584">
    <property type="entry name" value="CheW"/>
    <property type="match status" value="1"/>
</dbReference>
<evidence type="ECO:0000256" key="10">
    <source>
        <dbReference type="ARBA" id="ARBA00023012"/>
    </source>
</evidence>
<dbReference type="InterPro" id="IPR036890">
    <property type="entry name" value="HATPase_C_sf"/>
</dbReference>
<evidence type="ECO:0000256" key="6">
    <source>
        <dbReference type="ARBA" id="ARBA00022679"/>
    </source>
</evidence>
<keyword evidence="9" id="KW-0067">ATP-binding</keyword>
<dbReference type="PRINTS" id="PR00344">
    <property type="entry name" value="BCTRLSENSOR"/>
</dbReference>
<dbReference type="InterPro" id="IPR051315">
    <property type="entry name" value="Bact_Chemotaxis_CheA"/>
</dbReference>
<dbReference type="PROSITE" id="PS50851">
    <property type="entry name" value="CHEW"/>
    <property type="match status" value="1"/>
</dbReference>
<keyword evidence="8" id="KW-0418">Kinase</keyword>
<dbReference type="InterPro" id="IPR008207">
    <property type="entry name" value="Sig_transdc_His_kin_Hpt_dom"/>
</dbReference>
<sequence>MTIDMSQFYQVFFEEASEHLSAMESLLLELDVDAPDLETLNAIFRAAHSIKGGAGTFGFSDMANVTHVLETLLDRLRKEETRPTVEMIDTFLEAGDVLKAQLAAHQEGGEFDDPCIAQVCSTLDALARTEAGLSVATTDPNIQGSADDRAWLIEFHPEILQLQPGSDPQTLKNALGEIGRLEVLSEEPSAPYVWRLTTHLDREAVLETFAFVCDLEDVSVRADASDSEDDGFGFFEGAPGSGHLSDKTPPDQDDAGFGFFAGAPGSEVLSDQEGEGFGLFGGSPGMGEVVAVAESERVEQQRGYGFFATSPGAPEPKGETASTHQVGAGGRSVSDTTSHKGVAAPAKRVATGDSSIRVSVEKVDQLINLVGELVITHAMLAESASPLDPVLNDRIFSGLSNLERNSRDLQQAVMSIRMMPISFVFNRFPRVVRDTAATLGKQVTLKLIGEDTELDRGLIERLADPLNHLVRNSIDHGIELPERRREAGKPEMGEIILRASHRGGSVVVEVMDDGGGLNRDKLLAKAEAQGIPVPDNPSDKEVWQLIFHPGFSTAEKVTDISGRGVGMDVVRRNIEEMNGRVDIDSYPGQGTHLTIRLPLTLAILDGLSVRMGEEIFILPMTAIQESIQPRHEQFKSISGRGRVVHVNGEYLSLIVLRDIFNLGAGRDQQDDGILVIVDTAEGRAALQVDELVAQHQVVIKSLETNYRKVEGVSGATIMGDGRVALILDVDALVRLNRKAA</sequence>
<evidence type="ECO:0000256" key="5">
    <source>
        <dbReference type="ARBA" id="ARBA00022553"/>
    </source>
</evidence>
<dbReference type="Proteomes" id="UP001597337">
    <property type="component" value="Unassembled WGS sequence"/>
</dbReference>
<keyword evidence="6" id="KW-0808">Transferase</keyword>
<evidence type="ECO:0000259" key="16">
    <source>
        <dbReference type="PROSITE" id="PS50894"/>
    </source>
</evidence>
<reference evidence="18" key="1">
    <citation type="journal article" date="2019" name="Int. J. Syst. Evol. Microbiol.">
        <title>The Global Catalogue of Microorganisms (GCM) 10K type strain sequencing project: providing services to taxonomists for standard genome sequencing and annotation.</title>
        <authorList>
            <consortium name="The Broad Institute Genomics Platform"/>
            <consortium name="The Broad Institute Genome Sequencing Center for Infectious Disease"/>
            <person name="Wu L."/>
            <person name="Ma J."/>
        </authorList>
    </citation>
    <scope>NUCLEOTIDE SEQUENCE [LARGE SCALE GENOMIC DNA]</scope>
    <source>
        <strain evidence="18">KACC 12597</strain>
    </source>
</reference>
<evidence type="ECO:0000256" key="4">
    <source>
        <dbReference type="ARBA" id="ARBA00022500"/>
    </source>
</evidence>
<keyword evidence="5 12" id="KW-0597">Phosphoprotein</keyword>
<proteinExistence type="predicted"/>
<dbReference type="InterPro" id="IPR036097">
    <property type="entry name" value="HisK_dim/P_sf"/>
</dbReference>
<feature type="region of interest" description="Disordered" evidence="13">
    <location>
        <begin position="309"/>
        <end position="346"/>
    </location>
</feature>
<accession>A0ABW4Y8S3</accession>
<dbReference type="InterPro" id="IPR036641">
    <property type="entry name" value="HPT_dom_sf"/>
</dbReference>
<dbReference type="CDD" id="cd00088">
    <property type="entry name" value="HPT"/>
    <property type="match status" value="1"/>
</dbReference>
<protein>
    <recommendedName>
        <fullName evidence="3">Chemotaxis protein CheA</fullName>
        <ecNumber evidence="2">2.7.13.3</ecNumber>
    </recommendedName>
</protein>
<dbReference type="PANTHER" id="PTHR43395">
    <property type="entry name" value="SENSOR HISTIDINE KINASE CHEA"/>
    <property type="match status" value="1"/>
</dbReference>
<dbReference type="PROSITE" id="PS50109">
    <property type="entry name" value="HIS_KIN"/>
    <property type="match status" value="1"/>
</dbReference>
<evidence type="ECO:0000256" key="2">
    <source>
        <dbReference type="ARBA" id="ARBA00012438"/>
    </source>
</evidence>
<dbReference type="InterPro" id="IPR004358">
    <property type="entry name" value="Sig_transdc_His_kin-like_C"/>
</dbReference>
<dbReference type="InterPro" id="IPR036061">
    <property type="entry name" value="CheW-like_dom_sf"/>
</dbReference>
<dbReference type="SMART" id="SM00073">
    <property type="entry name" value="HPT"/>
    <property type="match status" value="1"/>
</dbReference>
<keyword evidence="4" id="KW-0145">Chemotaxis</keyword>
<feature type="domain" description="CheW-like" evidence="15">
    <location>
        <begin position="603"/>
        <end position="738"/>
    </location>
</feature>
<evidence type="ECO:0000259" key="14">
    <source>
        <dbReference type="PROSITE" id="PS50109"/>
    </source>
</evidence>
<evidence type="ECO:0000256" key="8">
    <source>
        <dbReference type="ARBA" id="ARBA00022777"/>
    </source>
</evidence>
<dbReference type="InterPro" id="IPR004105">
    <property type="entry name" value="CheA-like_dim"/>
</dbReference>
<feature type="domain" description="Histidine kinase" evidence="14">
    <location>
        <begin position="393"/>
        <end position="601"/>
    </location>
</feature>
<evidence type="ECO:0000256" key="11">
    <source>
        <dbReference type="ARBA" id="ARBA00035100"/>
    </source>
</evidence>
<organism evidence="17 18">
    <name type="scientific">Thiorhodococcus fuscus</name>
    <dbReference type="NCBI Taxonomy" id="527200"/>
    <lineage>
        <taxon>Bacteria</taxon>
        <taxon>Pseudomonadati</taxon>
        <taxon>Pseudomonadota</taxon>
        <taxon>Gammaproteobacteria</taxon>
        <taxon>Chromatiales</taxon>
        <taxon>Chromatiaceae</taxon>
        <taxon>Thiorhodococcus</taxon>
    </lineage>
</organism>
<evidence type="ECO:0000313" key="17">
    <source>
        <dbReference type="EMBL" id="MFD2111004.1"/>
    </source>
</evidence>
<dbReference type="InterPro" id="IPR037006">
    <property type="entry name" value="CheA-like_homodim_sf"/>
</dbReference>
<evidence type="ECO:0000256" key="12">
    <source>
        <dbReference type="PROSITE-ProRule" id="PRU00110"/>
    </source>
</evidence>
<evidence type="ECO:0000259" key="15">
    <source>
        <dbReference type="PROSITE" id="PS50851"/>
    </source>
</evidence>
<evidence type="ECO:0000256" key="3">
    <source>
        <dbReference type="ARBA" id="ARBA00021495"/>
    </source>
</evidence>
<dbReference type="PROSITE" id="PS50894">
    <property type="entry name" value="HPT"/>
    <property type="match status" value="1"/>
</dbReference>
<dbReference type="PANTHER" id="PTHR43395:SF10">
    <property type="entry name" value="CHEMOTAXIS PROTEIN CHEA"/>
    <property type="match status" value="1"/>
</dbReference>
<dbReference type="SMART" id="SM00260">
    <property type="entry name" value="CheW"/>
    <property type="match status" value="1"/>
</dbReference>
<gene>
    <name evidence="17" type="ORF">ACFSJC_04010</name>
</gene>
<dbReference type="RefSeq" id="WP_386023559.1">
    <property type="nucleotide sequence ID" value="NZ_JBHUHX010000007.1"/>
</dbReference>
<evidence type="ECO:0000256" key="7">
    <source>
        <dbReference type="ARBA" id="ARBA00022741"/>
    </source>
</evidence>
<dbReference type="CDD" id="cd16916">
    <property type="entry name" value="HATPase_CheA-like"/>
    <property type="match status" value="1"/>
</dbReference>
<dbReference type="SMART" id="SM01231">
    <property type="entry name" value="H-kinase_dim"/>
    <property type="match status" value="1"/>
</dbReference>
<comment type="function">
    <text evidence="11">Involved in the transmission of sensory signals from the chemoreceptors to the flagellar motors. CheA is autophosphorylated; it can transfer its phosphate group to either CheB or CheY.</text>
</comment>
<dbReference type="Pfam" id="PF01627">
    <property type="entry name" value="Hpt"/>
    <property type="match status" value="1"/>
</dbReference>
<dbReference type="Gene3D" id="1.20.120.160">
    <property type="entry name" value="HPT domain"/>
    <property type="match status" value="1"/>
</dbReference>
<dbReference type="SMART" id="SM00387">
    <property type="entry name" value="HATPase_c"/>
    <property type="match status" value="1"/>
</dbReference>
<keyword evidence="18" id="KW-1185">Reference proteome</keyword>
<dbReference type="SUPFAM" id="SSF47384">
    <property type="entry name" value="Homodimeric domain of signal transducing histidine kinase"/>
    <property type="match status" value="1"/>
</dbReference>
<dbReference type="Gene3D" id="2.30.30.40">
    <property type="entry name" value="SH3 Domains"/>
    <property type="match status" value="1"/>
</dbReference>
<keyword evidence="10" id="KW-0902">Two-component regulatory system</keyword>
<dbReference type="SUPFAM" id="SSF50341">
    <property type="entry name" value="CheW-like"/>
    <property type="match status" value="1"/>
</dbReference>
<dbReference type="SUPFAM" id="SSF47226">
    <property type="entry name" value="Histidine-containing phosphotransfer domain, HPT domain"/>
    <property type="match status" value="1"/>
</dbReference>
<dbReference type="InterPro" id="IPR002545">
    <property type="entry name" value="CheW-lke_dom"/>
</dbReference>
<feature type="region of interest" description="Disordered" evidence="13">
    <location>
        <begin position="224"/>
        <end position="255"/>
    </location>
</feature>
<feature type="domain" description="HPt" evidence="16">
    <location>
        <begin position="1"/>
        <end position="105"/>
    </location>
</feature>
<dbReference type="InterPro" id="IPR003594">
    <property type="entry name" value="HATPase_dom"/>
</dbReference>
<evidence type="ECO:0000313" key="18">
    <source>
        <dbReference type="Proteomes" id="UP001597337"/>
    </source>
</evidence>
<dbReference type="Gene3D" id="3.30.565.10">
    <property type="entry name" value="Histidine kinase-like ATPase, C-terminal domain"/>
    <property type="match status" value="1"/>
</dbReference>
<evidence type="ECO:0000256" key="13">
    <source>
        <dbReference type="SAM" id="MobiDB-lite"/>
    </source>
</evidence>
<keyword evidence="7" id="KW-0547">Nucleotide-binding</keyword>
<dbReference type="CDD" id="cd00731">
    <property type="entry name" value="CheA_reg"/>
    <property type="match status" value="1"/>
</dbReference>
<name>A0ABW4Y8S3_9GAMM</name>
<comment type="catalytic activity">
    <reaction evidence="1">
        <text>ATP + protein L-histidine = ADP + protein N-phospho-L-histidine.</text>
        <dbReference type="EC" id="2.7.13.3"/>
    </reaction>
</comment>
<dbReference type="Gene3D" id="1.10.287.560">
    <property type="entry name" value="Histidine kinase CheA-like, homodimeric domain"/>
    <property type="match status" value="1"/>
</dbReference>
<evidence type="ECO:0000256" key="1">
    <source>
        <dbReference type="ARBA" id="ARBA00000085"/>
    </source>
</evidence>
<dbReference type="Pfam" id="PF02518">
    <property type="entry name" value="HATPase_c"/>
    <property type="match status" value="1"/>
</dbReference>
<dbReference type="SUPFAM" id="SSF55874">
    <property type="entry name" value="ATPase domain of HSP90 chaperone/DNA topoisomerase II/histidine kinase"/>
    <property type="match status" value="1"/>
</dbReference>
<evidence type="ECO:0000256" key="9">
    <source>
        <dbReference type="ARBA" id="ARBA00022840"/>
    </source>
</evidence>
<feature type="modified residue" description="Phosphohistidine" evidence="12">
    <location>
        <position position="48"/>
    </location>
</feature>
<dbReference type="EMBL" id="JBHUHX010000007">
    <property type="protein sequence ID" value="MFD2111004.1"/>
    <property type="molecule type" value="Genomic_DNA"/>
</dbReference>
<dbReference type="InterPro" id="IPR005467">
    <property type="entry name" value="His_kinase_dom"/>
</dbReference>